<dbReference type="PANTHER" id="PTHR43591">
    <property type="entry name" value="METHYLTRANSFERASE"/>
    <property type="match status" value="1"/>
</dbReference>
<dbReference type="InterPro" id="IPR029063">
    <property type="entry name" value="SAM-dependent_MTases_sf"/>
</dbReference>
<dbReference type="OrthoDB" id="2013972at2759"/>
<feature type="compositionally biased region" description="Polar residues" evidence="2">
    <location>
        <begin position="270"/>
        <end position="281"/>
    </location>
</feature>
<gene>
    <name evidence="3" type="ORF">UCRPA7_4740</name>
</gene>
<dbReference type="AlphaFoldDB" id="R8BKF2"/>
<dbReference type="Gene3D" id="3.40.50.150">
    <property type="entry name" value="Vaccinia Virus protein VP39"/>
    <property type="match status" value="1"/>
</dbReference>
<name>R8BKF2_PHAM7</name>
<dbReference type="eggNOG" id="ENOG502S6PS">
    <property type="taxonomic scope" value="Eukaryota"/>
</dbReference>
<evidence type="ECO:0000256" key="1">
    <source>
        <dbReference type="ARBA" id="ARBA00038158"/>
    </source>
</evidence>
<dbReference type="KEGG" id="tmn:UCRPA7_4740"/>
<dbReference type="CDD" id="cd02440">
    <property type="entry name" value="AdoMet_MTases"/>
    <property type="match status" value="1"/>
</dbReference>
<sequence>MIWTKTFNGRLYLSPLPADMTDALDIGAGTGAWAIEFALAHPKTNIIGTDLSPIQPEYVPVNCSWLVDDANQPWPSDFTGKFDFIHTRSLGMGVADWGRLVEQAYKALKPGGWIELQEFCLPLGCDDGSATGLPMEEWGFKMKSSAALIGIDVSASAKNAERLHDAGFKHVRELKLKSPIGPWAKGAIAKEVGVMGLRDMHEILEGASTKLFAMLGMSDAEIAEFCEAARKDAFNPKVHMYMPLLVVWGQKPKDAKTDAKPRSAGEKQSDSNASPEKMATT</sequence>
<accession>R8BKF2</accession>
<evidence type="ECO:0000313" key="3">
    <source>
        <dbReference type="EMBL" id="EON99692.1"/>
    </source>
</evidence>
<feature type="compositionally biased region" description="Basic and acidic residues" evidence="2">
    <location>
        <begin position="252"/>
        <end position="269"/>
    </location>
</feature>
<proteinExistence type="inferred from homology"/>
<dbReference type="Pfam" id="PF13489">
    <property type="entry name" value="Methyltransf_23"/>
    <property type="match status" value="1"/>
</dbReference>
<dbReference type="GeneID" id="19325222"/>
<keyword evidence="3" id="KW-0489">Methyltransferase</keyword>
<comment type="similarity">
    <text evidence="1">Belongs to the methyltransferase superfamily. LaeA methyltransferase family.</text>
</comment>
<dbReference type="PANTHER" id="PTHR43591:SF10">
    <property type="entry name" value="ABC TRANSMEMBRANE TYPE-1 DOMAIN-CONTAINING PROTEIN-RELATED"/>
    <property type="match status" value="1"/>
</dbReference>
<dbReference type="EMBL" id="KB933133">
    <property type="protein sequence ID" value="EON99692.1"/>
    <property type="molecule type" value="Genomic_DNA"/>
</dbReference>
<keyword evidence="3" id="KW-0808">Transferase</keyword>
<reference evidence="4" key="1">
    <citation type="journal article" date="2013" name="Genome Announc.">
        <title>Draft genome sequence of the ascomycete Phaeoacremonium aleophilum strain UCR-PA7, a causal agent of the esca disease complex in grapevines.</title>
        <authorList>
            <person name="Blanco-Ulate B."/>
            <person name="Rolshausen P."/>
            <person name="Cantu D."/>
        </authorList>
    </citation>
    <scope>NUCLEOTIDE SEQUENCE [LARGE SCALE GENOMIC DNA]</scope>
    <source>
        <strain evidence="4">UCR-PA7</strain>
    </source>
</reference>
<dbReference type="HOGENOM" id="CLU_010595_2_3_1"/>
<dbReference type="Proteomes" id="UP000014074">
    <property type="component" value="Unassembled WGS sequence"/>
</dbReference>
<feature type="region of interest" description="Disordered" evidence="2">
    <location>
        <begin position="252"/>
        <end position="281"/>
    </location>
</feature>
<dbReference type="GO" id="GO:0032259">
    <property type="term" value="P:methylation"/>
    <property type="evidence" value="ECO:0007669"/>
    <property type="project" value="UniProtKB-KW"/>
</dbReference>
<dbReference type="SUPFAM" id="SSF53335">
    <property type="entry name" value="S-adenosyl-L-methionine-dependent methyltransferases"/>
    <property type="match status" value="1"/>
</dbReference>
<evidence type="ECO:0000256" key="2">
    <source>
        <dbReference type="SAM" id="MobiDB-lite"/>
    </source>
</evidence>
<keyword evidence="4" id="KW-1185">Reference proteome</keyword>
<protein>
    <submittedName>
        <fullName evidence="3">Putative tam domain methyltransferase protein</fullName>
    </submittedName>
</protein>
<organism evidence="3 4">
    <name type="scientific">Phaeoacremonium minimum (strain UCR-PA7)</name>
    <name type="common">Esca disease fungus</name>
    <name type="synonym">Togninia minima</name>
    <dbReference type="NCBI Taxonomy" id="1286976"/>
    <lineage>
        <taxon>Eukaryota</taxon>
        <taxon>Fungi</taxon>
        <taxon>Dikarya</taxon>
        <taxon>Ascomycota</taxon>
        <taxon>Pezizomycotina</taxon>
        <taxon>Sordariomycetes</taxon>
        <taxon>Sordariomycetidae</taxon>
        <taxon>Togniniales</taxon>
        <taxon>Togniniaceae</taxon>
        <taxon>Phaeoacremonium</taxon>
    </lineage>
</organism>
<evidence type="ECO:0000313" key="4">
    <source>
        <dbReference type="Proteomes" id="UP000014074"/>
    </source>
</evidence>
<dbReference type="RefSeq" id="XP_007915482.1">
    <property type="nucleotide sequence ID" value="XM_007917291.1"/>
</dbReference>
<dbReference type="GO" id="GO:0008168">
    <property type="term" value="F:methyltransferase activity"/>
    <property type="evidence" value="ECO:0007669"/>
    <property type="project" value="UniProtKB-KW"/>
</dbReference>